<dbReference type="NCBIfam" id="TIGR02264">
    <property type="entry name" value="gmx_para_CXXCG"/>
    <property type="match status" value="1"/>
</dbReference>
<dbReference type="RefSeq" id="WP_120543492.1">
    <property type="nucleotide sequence ID" value="NZ_RAVZ01000219.1"/>
</dbReference>
<keyword evidence="2" id="KW-1185">Reference proteome</keyword>
<comment type="caution">
    <text evidence="1">The sequence shown here is derived from an EMBL/GenBank/DDBJ whole genome shotgun (WGS) entry which is preliminary data.</text>
</comment>
<dbReference type="AlphaFoldDB" id="A0A3A8ILX3"/>
<reference evidence="2" key="1">
    <citation type="submission" date="2018-09" db="EMBL/GenBank/DDBJ databases">
        <authorList>
            <person name="Livingstone P.G."/>
            <person name="Whitworth D.E."/>
        </authorList>
    </citation>
    <scope>NUCLEOTIDE SEQUENCE [LARGE SCALE GENOMIC DNA]</scope>
    <source>
        <strain evidence="2">CA054A</strain>
    </source>
</reference>
<protein>
    <submittedName>
        <fullName evidence="1">Uncharacterized protein</fullName>
    </submittedName>
</protein>
<dbReference type="InterPro" id="IPR011750">
    <property type="entry name" value="Gmx_para_CXXCG"/>
</dbReference>
<proteinExistence type="predicted"/>
<dbReference type="Pfam" id="PF09535">
    <property type="entry name" value="Gmx_para_CXXCG"/>
    <property type="match status" value="1"/>
</dbReference>
<dbReference type="EMBL" id="RAVZ01000219">
    <property type="protein sequence ID" value="RKG80874.1"/>
    <property type="molecule type" value="Genomic_DNA"/>
</dbReference>
<sequence length="239" mass="26395">MRYFEIRDPAEDAESQWSGAYRATHRWHLPGVDCPKCGSWAGMAAYPSVDLSRVDEPVLAKVTGPTNFAEYMRLVSLVRPCLPSAIPIKGGSFFGPMVGTARGSFGPISCDPPWEVVLREDAVELLKAEGLNGVIAVRMELKSRRSTTPALYELESRPLAKLHPDCIGEWTTPPCDVCGRPEMFDLPPKRWLLRSSIPEGLDVFGIEGANPRVVSERFVEVIQRLGPADVTYRELPAAD</sequence>
<evidence type="ECO:0000313" key="1">
    <source>
        <dbReference type="EMBL" id="RKG80874.1"/>
    </source>
</evidence>
<gene>
    <name evidence="1" type="ORF">D7V88_26945</name>
</gene>
<organism evidence="1 2">
    <name type="scientific">Corallococcus terminator</name>
    <dbReference type="NCBI Taxonomy" id="2316733"/>
    <lineage>
        <taxon>Bacteria</taxon>
        <taxon>Pseudomonadati</taxon>
        <taxon>Myxococcota</taxon>
        <taxon>Myxococcia</taxon>
        <taxon>Myxococcales</taxon>
        <taxon>Cystobacterineae</taxon>
        <taxon>Myxococcaceae</taxon>
        <taxon>Corallococcus</taxon>
    </lineage>
</organism>
<accession>A0A3A8ILX3</accession>
<evidence type="ECO:0000313" key="2">
    <source>
        <dbReference type="Proteomes" id="UP000268094"/>
    </source>
</evidence>
<name>A0A3A8ILX3_9BACT</name>
<dbReference type="OrthoDB" id="5496921at2"/>
<dbReference type="Proteomes" id="UP000268094">
    <property type="component" value="Unassembled WGS sequence"/>
</dbReference>